<comment type="caution">
    <text evidence="1">The sequence shown here is derived from an EMBL/GenBank/DDBJ whole genome shotgun (WGS) entry which is preliminary data.</text>
</comment>
<protein>
    <submittedName>
        <fullName evidence="1">Uncharacterized protein</fullName>
    </submittedName>
</protein>
<dbReference type="Proteomes" id="UP001328107">
    <property type="component" value="Unassembled WGS sequence"/>
</dbReference>
<sequence length="172" mass="18524">KLRWTKLMLLHEWYLKRGKRSENNPLILSSSSTLLQMHILLVVLLPVYAAAITNFANCDDDLQKGCTSDDDCTSNGYTGSKCNDANGPVVAPGFGCCVGATPNTTTTTATTTASPITAARTTSMTTTTNCVDKLSPITGVNDCSARANLCTSSDYMDRAFHEHIFTQLNNTC</sequence>
<dbReference type="PANTHER" id="PTHR46219:SF5">
    <property type="entry name" value="SHKT DOMAIN-CONTAINING PROTEIN"/>
    <property type="match status" value="1"/>
</dbReference>
<organism evidence="1 2">
    <name type="scientific">Pristionchus mayeri</name>
    <dbReference type="NCBI Taxonomy" id="1317129"/>
    <lineage>
        <taxon>Eukaryota</taxon>
        <taxon>Metazoa</taxon>
        <taxon>Ecdysozoa</taxon>
        <taxon>Nematoda</taxon>
        <taxon>Chromadorea</taxon>
        <taxon>Rhabditida</taxon>
        <taxon>Rhabditina</taxon>
        <taxon>Diplogasteromorpha</taxon>
        <taxon>Diplogasteroidea</taxon>
        <taxon>Neodiplogasteridae</taxon>
        <taxon>Pristionchus</taxon>
    </lineage>
</organism>
<proteinExistence type="predicted"/>
<evidence type="ECO:0000313" key="2">
    <source>
        <dbReference type="Proteomes" id="UP001328107"/>
    </source>
</evidence>
<feature type="non-terminal residue" evidence="1">
    <location>
        <position position="1"/>
    </location>
</feature>
<dbReference type="AlphaFoldDB" id="A0AAN5CD32"/>
<evidence type="ECO:0000313" key="1">
    <source>
        <dbReference type="EMBL" id="GMR40400.1"/>
    </source>
</evidence>
<gene>
    <name evidence="1" type="ORF">PMAYCL1PPCAC_10595</name>
</gene>
<reference evidence="2" key="1">
    <citation type="submission" date="2022-10" db="EMBL/GenBank/DDBJ databases">
        <title>Genome assembly of Pristionchus species.</title>
        <authorList>
            <person name="Yoshida K."/>
            <person name="Sommer R.J."/>
        </authorList>
    </citation>
    <scope>NUCLEOTIDE SEQUENCE [LARGE SCALE GENOMIC DNA]</scope>
    <source>
        <strain evidence="2">RS5460</strain>
    </source>
</reference>
<accession>A0AAN5CD32</accession>
<dbReference type="PANTHER" id="PTHR46219">
    <property type="entry name" value="PROTEIN CBG11138"/>
    <property type="match status" value="1"/>
</dbReference>
<dbReference type="EMBL" id="BTRK01000003">
    <property type="protein sequence ID" value="GMR40400.1"/>
    <property type="molecule type" value="Genomic_DNA"/>
</dbReference>
<keyword evidence="2" id="KW-1185">Reference proteome</keyword>
<name>A0AAN5CD32_9BILA</name>